<keyword evidence="4 7" id="KW-0812">Transmembrane</keyword>
<evidence type="ECO:0000313" key="9">
    <source>
        <dbReference type="Proteomes" id="UP001208690"/>
    </source>
</evidence>
<evidence type="ECO:0000256" key="7">
    <source>
        <dbReference type="SAM" id="Phobius"/>
    </source>
</evidence>
<name>A0ABT3BEL6_9RHOB</name>
<sequence length="417" mass="43332">MSAPSQAELIRVFGRIGLLSFGGPAAQIALMHRELVEERPWLTEDGFLRALSLCMLLPGPEAMQLATYAGWRLRGTLGGLIAGLLFVLPGAAVILCLALGYALYGQVPLVQAAFSGIKAAVIIIVLQALLKVAQKALTTRSAYVLAGCAFLALFVLGLPFPLIIAAAALYGAGAAGAVPGEARAAPGAAPHTVRTLGLWGSLWALPVVAVWLADHSFLTQIALFFSKLAVVTFGGAYAVLAYMTQTVVQDYGWISTAQMIDALGLAETTPGPLILVTEFVALLAGFAQGGILLALAAGALALWVTFTPCFLWIFLAGPYLDLISTKPRVAAALRAITAAVVGVILNLAIWFGIHVLFRDIGSAEWHAIPVPQPASLDPGALGLTLLAAVLLLGLKRGLVETLATMAAAGLVLSAIWG</sequence>
<keyword evidence="9" id="KW-1185">Reference proteome</keyword>
<evidence type="ECO:0000256" key="4">
    <source>
        <dbReference type="ARBA" id="ARBA00022692"/>
    </source>
</evidence>
<feature type="transmembrane region" description="Helical" evidence="7">
    <location>
        <begin position="221"/>
        <end position="243"/>
    </location>
</feature>
<evidence type="ECO:0000256" key="5">
    <source>
        <dbReference type="ARBA" id="ARBA00022989"/>
    </source>
</evidence>
<organism evidence="8 9">
    <name type="scientific">Roseobacter sinensis</name>
    <dbReference type="NCBI Taxonomy" id="2931391"/>
    <lineage>
        <taxon>Bacteria</taxon>
        <taxon>Pseudomonadati</taxon>
        <taxon>Pseudomonadota</taxon>
        <taxon>Alphaproteobacteria</taxon>
        <taxon>Rhodobacterales</taxon>
        <taxon>Roseobacteraceae</taxon>
        <taxon>Roseobacter</taxon>
    </lineage>
</organism>
<comment type="subcellular location">
    <subcellularLocation>
        <location evidence="1">Cell membrane</location>
        <topology evidence="1">Multi-pass membrane protein</topology>
    </subcellularLocation>
</comment>
<comment type="caution">
    <text evidence="8">The sequence shown here is derived from an EMBL/GenBank/DDBJ whole genome shotgun (WGS) entry which is preliminary data.</text>
</comment>
<reference evidence="8 9" key="1">
    <citation type="submission" date="2022-04" db="EMBL/GenBank/DDBJ databases">
        <title>Roseobacter sp. WL0113 is a bacterium isolated from neritic sediment.</title>
        <authorList>
            <person name="Wang L."/>
            <person name="He W."/>
            <person name="Zhang D.-F."/>
        </authorList>
    </citation>
    <scope>NUCLEOTIDE SEQUENCE [LARGE SCALE GENOMIC DNA]</scope>
    <source>
        <strain evidence="8 9">WL0113</strain>
    </source>
</reference>
<dbReference type="PANTHER" id="PTHR33567">
    <property type="entry name" value="CHROMATE ION TRANSPORTER (EUROFUNG)"/>
    <property type="match status" value="1"/>
</dbReference>
<protein>
    <submittedName>
        <fullName evidence="8">Chromate efflux transporter</fullName>
    </submittedName>
</protein>
<feature type="transmembrane region" description="Helical" evidence="7">
    <location>
        <begin position="291"/>
        <end position="320"/>
    </location>
</feature>
<feature type="transmembrane region" description="Helical" evidence="7">
    <location>
        <begin position="332"/>
        <end position="353"/>
    </location>
</feature>
<feature type="transmembrane region" description="Helical" evidence="7">
    <location>
        <begin position="50"/>
        <end position="71"/>
    </location>
</feature>
<dbReference type="PIRSF" id="PIRSF004810">
    <property type="entry name" value="ChrA"/>
    <property type="match status" value="1"/>
</dbReference>
<keyword evidence="5 7" id="KW-1133">Transmembrane helix</keyword>
<gene>
    <name evidence="8" type="primary">chrA</name>
    <name evidence="8" type="ORF">MUB52_11190</name>
</gene>
<proteinExistence type="inferred from homology"/>
<comment type="similarity">
    <text evidence="2">Belongs to the chromate ion transporter (CHR) (TC 2.A.51) family.</text>
</comment>
<dbReference type="Proteomes" id="UP001208690">
    <property type="component" value="Unassembled WGS sequence"/>
</dbReference>
<evidence type="ECO:0000256" key="2">
    <source>
        <dbReference type="ARBA" id="ARBA00005262"/>
    </source>
</evidence>
<dbReference type="PANTHER" id="PTHR33567:SF3">
    <property type="entry name" value="CHROMATE ION TRANSPORTER (EUROFUNG)"/>
    <property type="match status" value="1"/>
</dbReference>
<evidence type="ECO:0000313" key="8">
    <source>
        <dbReference type="EMBL" id="MCV3271992.1"/>
    </source>
</evidence>
<keyword evidence="6 7" id="KW-0472">Membrane</keyword>
<dbReference type="RefSeq" id="WP_263844317.1">
    <property type="nucleotide sequence ID" value="NZ_JALIEB010000006.1"/>
</dbReference>
<accession>A0ABT3BEL6</accession>
<dbReference type="EMBL" id="JALIEB010000006">
    <property type="protein sequence ID" value="MCV3271992.1"/>
    <property type="molecule type" value="Genomic_DNA"/>
</dbReference>
<feature type="transmembrane region" description="Helical" evidence="7">
    <location>
        <begin position="196"/>
        <end position="214"/>
    </location>
</feature>
<dbReference type="Pfam" id="PF02417">
    <property type="entry name" value="Chromate_transp"/>
    <property type="match status" value="2"/>
</dbReference>
<feature type="transmembrane region" description="Helical" evidence="7">
    <location>
        <begin position="12"/>
        <end position="30"/>
    </location>
</feature>
<evidence type="ECO:0000256" key="3">
    <source>
        <dbReference type="ARBA" id="ARBA00022475"/>
    </source>
</evidence>
<keyword evidence="3" id="KW-1003">Cell membrane</keyword>
<feature type="transmembrane region" description="Helical" evidence="7">
    <location>
        <begin position="78"/>
        <end position="103"/>
    </location>
</feature>
<evidence type="ECO:0000256" key="6">
    <source>
        <dbReference type="ARBA" id="ARBA00023136"/>
    </source>
</evidence>
<dbReference type="NCBIfam" id="TIGR00937">
    <property type="entry name" value="2A51"/>
    <property type="match status" value="1"/>
</dbReference>
<evidence type="ECO:0000256" key="1">
    <source>
        <dbReference type="ARBA" id="ARBA00004651"/>
    </source>
</evidence>
<feature type="transmembrane region" description="Helical" evidence="7">
    <location>
        <begin position="142"/>
        <end position="170"/>
    </location>
</feature>
<dbReference type="InterPro" id="IPR014047">
    <property type="entry name" value="Chr_Tranpt_l_chain"/>
</dbReference>
<feature type="transmembrane region" description="Helical" evidence="7">
    <location>
        <begin position="109"/>
        <end position="130"/>
    </location>
</feature>
<dbReference type="InterPro" id="IPR003370">
    <property type="entry name" value="Chromate_transpt"/>
</dbReference>